<evidence type="ECO:0000259" key="6">
    <source>
        <dbReference type="Pfam" id="PF01926"/>
    </source>
</evidence>
<comment type="function">
    <text evidence="3">Possible regulatory or functional link with the histocompatibility cluster.</text>
</comment>
<dbReference type="InterPro" id="IPR027417">
    <property type="entry name" value="P-loop_NTPase"/>
</dbReference>
<feature type="region of interest" description="Disordered" evidence="5">
    <location>
        <begin position="48"/>
        <end position="103"/>
    </location>
</feature>
<accession>A0ABQ0LBB8</accession>
<dbReference type="Gene3D" id="3.40.50.300">
    <property type="entry name" value="P-loop containing nucleotide triphosphate hydrolases"/>
    <property type="match status" value="1"/>
</dbReference>
<evidence type="ECO:0000313" key="8">
    <source>
        <dbReference type="Proteomes" id="UP000815677"/>
    </source>
</evidence>
<protein>
    <recommendedName>
        <fullName evidence="4">Guanine nucleotide-binding protein-like 1</fullName>
    </recommendedName>
</protein>
<dbReference type="EMBL" id="DF844587">
    <property type="protein sequence ID" value="GAT48415.1"/>
    <property type="molecule type" value="Genomic_DNA"/>
</dbReference>
<feature type="region of interest" description="Disordered" evidence="5">
    <location>
        <begin position="365"/>
        <end position="387"/>
    </location>
</feature>
<evidence type="ECO:0000256" key="1">
    <source>
        <dbReference type="ARBA" id="ARBA00022741"/>
    </source>
</evidence>
<feature type="compositionally biased region" description="Acidic residues" evidence="5">
    <location>
        <begin position="646"/>
        <end position="657"/>
    </location>
</feature>
<dbReference type="Proteomes" id="UP000815677">
    <property type="component" value="Unassembled WGS sequence"/>
</dbReference>
<evidence type="ECO:0000313" key="7">
    <source>
        <dbReference type="EMBL" id="GAT48415.1"/>
    </source>
</evidence>
<feature type="domain" description="G" evidence="6">
    <location>
        <begin position="392"/>
        <end position="447"/>
    </location>
</feature>
<evidence type="ECO:0000256" key="3">
    <source>
        <dbReference type="ARBA" id="ARBA00037770"/>
    </source>
</evidence>
<feature type="compositionally biased region" description="Acidic residues" evidence="5">
    <location>
        <begin position="615"/>
        <end position="632"/>
    </location>
</feature>
<gene>
    <name evidence="7" type="ORF">MCHLO_05824</name>
</gene>
<dbReference type="InterPro" id="IPR043358">
    <property type="entry name" value="GNL1-like"/>
</dbReference>
<dbReference type="PANTHER" id="PTHR45709">
    <property type="entry name" value="LARGE SUBUNIT GTPASE 1 HOMOLOG-RELATED"/>
    <property type="match status" value="1"/>
</dbReference>
<dbReference type="SUPFAM" id="SSF52540">
    <property type="entry name" value="P-loop containing nucleoside triphosphate hydrolases"/>
    <property type="match status" value="1"/>
</dbReference>
<feature type="compositionally biased region" description="Acidic residues" evidence="5">
    <location>
        <begin position="593"/>
        <end position="607"/>
    </location>
</feature>
<evidence type="ECO:0000256" key="5">
    <source>
        <dbReference type="SAM" id="MobiDB-lite"/>
    </source>
</evidence>
<sequence>MQIDGRPRHPPNRRVRNLIPAAAGRAYIDLRDEGRDHGVTRLAHLLLMPPRKKPTSTTAKKAQTKLKRAIKRGDVAAPPPQTKQNKNRRRARGPPVSQTVESSRKLQSAFISLPPEFLENTKVLASQLPLSRPIPHSSLLLPVYDAEYALACPRRPKWKFTMSKLEVEKNEEGVFRKWLFQTDDLVEKWQKQPTEPAAMPRSTTVFERNIEVWRQLWRVTEISDILLVLLDSRAPLLHFPPSLQDYLENRSVILVLTKVDIAGPERAEAWTRYFATNHPSYKVVQVESYIEKEVTSLSQGRRQHRPHIPETFRARLIQAIREEHAALLEPPEKVKANPARLEHWKPKVKREIDWDRLLTAEGEKVGSIVGGPAAPQPDAEASEEEQEPQFLTIGLIGQPNVGKSSLLNALFGTSKVRASKTPGKTKHFQTLFFTPDVRVVDCPGLVMPNFVPLEMQVLAGILPISRLAAVPFCTYHAAQLLPLERIVRIAKPEPVEVVDKRTWREGERPPAEDLKERPWSAMDVLIGYAEAKGWMTAKGGRPDVHRAGNAILRALAEGRITWAFWPPDAAETAHASTEGAGIWIQSEDGAMSSEEESEDEPEEDEAENQVQTSDEASEPQSADEEEDEEEEDAPLKTGIGRFGALFDEDPNSDAESE</sequence>
<reference evidence="7" key="1">
    <citation type="submission" date="2014-09" db="EMBL/GenBank/DDBJ databases">
        <title>Genome sequence of the luminous mushroom Mycena chlorophos for searching fungal bioluminescence genes.</title>
        <authorList>
            <person name="Tanaka Y."/>
            <person name="Kasuga D."/>
            <person name="Oba Y."/>
            <person name="Hase S."/>
            <person name="Sato K."/>
            <person name="Oba Y."/>
            <person name="Sakakibara Y."/>
        </authorList>
    </citation>
    <scope>NUCLEOTIDE SEQUENCE</scope>
</reference>
<keyword evidence="1" id="KW-0547">Nucleotide-binding</keyword>
<feature type="region of interest" description="Disordered" evidence="5">
    <location>
        <begin position="588"/>
        <end position="657"/>
    </location>
</feature>
<dbReference type="InterPro" id="IPR006073">
    <property type="entry name" value="GTP-bd"/>
</dbReference>
<organism evidence="7 8">
    <name type="scientific">Mycena chlorophos</name>
    <name type="common">Agaric fungus</name>
    <name type="synonym">Agaricus chlorophos</name>
    <dbReference type="NCBI Taxonomy" id="658473"/>
    <lineage>
        <taxon>Eukaryota</taxon>
        <taxon>Fungi</taxon>
        <taxon>Dikarya</taxon>
        <taxon>Basidiomycota</taxon>
        <taxon>Agaricomycotina</taxon>
        <taxon>Agaricomycetes</taxon>
        <taxon>Agaricomycetidae</taxon>
        <taxon>Agaricales</taxon>
        <taxon>Marasmiineae</taxon>
        <taxon>Mycenaceae</taxon>
        <taxon>Mycena</taxon>
    </lineage>
</organism>
<evidence type="ECO:0000256" key="2">
    <source>
        <dbReference type="ARBA" id="ARBA00023134"/>
    </source>
</evidence>
<evidence type="ECO:0000256" key="4">
    <source>
        <dbReference type="ARBA" id="ARBA00039902"/>
    </source>
</evidence>
<keyword evidence="2" id="KW-0342">GTP-binding</keyword>
<name>A0ABQ0LBB8_MYCCL</name>
<dbReference type="PANTHER" id="PTHR45709:SF3">
    <property type="entry name" value="GUANINE NUCLEOTIDE-BINDING PROTEIN-LIKE 1"/>
    <property type="match status" value="1"/>
</dbReference>
<keyword evidence="8" id="KW-1185">Reference proteome</keyword>
<dbReference type="Pfam" id="PF01926">
    <property type="entry name" value="MMR_HSR1"/>
    <property type="match status" value="1"/>
</dbReference>
<proteinExistence type="predicted"/>